<keyword evidence="2" id="KW-0472">Membrane</keyword>
<feature type="compositionally biased region" description="Low complexity" evidence="1">
    <location>
        <begin position="569"/>
        <end position="580"/>
    </location>
</feature>
<feature type="region of interest" description="Disordered" evidence="1">
    <location>
        <begin position="1"/>
        <end position="56"/>
    </location>
</feature>
<feature type="compositionally biased region" description="Basic and acidic residues" evidence="1">
    <location>
        <begin position="342"/>
        <end position="352"/>
    </location>
</feature>
<feature type="compositionally biased region" description="Polar residues" evidence="1">
    <location>
        <begin position="557"/>
        <end position="568"/>
    </location>
</feature>
<comment type="caution">
    <text evidence="3">The sequence shown here is derived from an EMBL/GenBank/DDBJ whole genome shotgun (WGS) entry which is preliminary data.</text>
</comment>
<feature type="compositionally biased region" description="Basic and acidic residues" evidence="1">
    <location>
        <begin position="361"/>
        <end position="381"/>
    </location>
</feature>
<accession>A0ABD3SHK4</accession>
<feature type="compositionally biased region" description="Low complexity" evidence="1">
    <location>
        <begin position="469"/>
        <end position="484"/>
    </location>
</feature>
<feature type="compositionally biased region" description="Basic and acidic residues" evidence="1">
    <location>
        <begin position="395"/>
        <end position="412"/>
    </location>
</feature>
<dbReference type="AlphaFoldDB" id="A0ABD3SHK4"/>
<sequence length="1267" mass="140846">MTNLPLPMRGGDSDTSSLFGFRNHSDSRGRDHRSQTDRGCNGWKRDRRRRKMSRPSRGNSLLPLFAVVVIVVVVVVLAATASFPTIIIFVYSSSSSSGNNNNAPFLVVSEITVKDDGDDGGDGRARGANPLENYERDEVSGGGGSQAADEVNNDTAGNGERGSTMRDGRDIGASERGGGGGGGGYPGESDTDDENYKEQESKDEYKASLEKRGIMDVGKTTSSSSLSSVLQPPPSFINAPRNEKLTPSDTSTTSSSQPLKTLKRLQAMLDDTDYATQSFASSSTSSSSSSMMTPKSSTTVAHVVTKNNHDSDIVEAKNAFAKVSTGAILSSAADSNLTSLEQPEKLWTSKDRAKYRRTRRTEKQRQQDETARKFRDMERQRIILEERRREREFLLSLEKKDGEPRPWQRESNLDESADMTDDETDDGYGYYGGVGGVGSSKGFELPNLPVYLSDGETEEEEDDGERIIQQHQQQQRQQGQQQGYHRPRQQKMASPPPPPPGVDVGAIMGQPFYNFPEVRQGQNQQPPPLQLSRKGAYQNYQQQYPNYLQQQPPHQQTVSLSPHYSHSPQQQQLQQQQQRQTMMHQNRYVHYQEEYAAWAQATAAAASNGYYYTTPPPPPLPQSSAQTSFLAPQQQQQSLQYPYISNSHPQQQNQGAASFVIGAAQHLQHLYPLQQQGDGGGPSSYSNMPPQQQGMPLYLPPLPLQSELQQQALAGYYQDGGSSSEQQQLQHRGEVYKRNGDWSMKRPFSQSQIQQQQQNYYDGGRQFNTLETPTPMVGNALFSAYHPEMTCVEADDTTIDANSNMMPIIGGKTRMGIESAFISPRSASIPLASSGSSGGTAVASTVVAIGEAPIFKAGEDSVKQLIDDESEQDVLIAGSNTKITFDSIQKMIFATVSMALVSYCAVSPRSLPFPEYNRLFLQNLSIVAIGTIVPILTFLCVFDGRYNNINTAIGTFHMSFTLGYTLALISEIIVTTAIRLGVFKIWEPAIFSLTPKIPSIILPWVLRENQYKPKRITLFAADFGASCLASPIIEEFLKLKVVQWTCRLPRNFKQSNKVQKSKKRRKLSYSLLPVRSIDAPQVTNINCYVTQMLAASLGMKLFDVTRRILMYTKDGDMYKRTYAICRGSFPIHELCGTMTALLLARRDVLGVNLSQWQIIGPAVLIHGMANFRGMKPIFKWNSSTPWSEMQINQLKLGNDHVLKQLLPKSYAKLVWLTILCRVYGFCIKNYYLIGRQAIKRTTTYSGKLHAFNAKLQTDAMLKKTKSD</sequence>
<feature type="compositionally biased region" description="Gly residues" evidence="1">
    <location>
        <begin position="429"/>
        <end position="439"/>
    </location>
</feature>
<dbReference type="Proteomes" id="UP001530377">
    <property type="component" value="Unassembled WGS sequence"/>
</dbReference>
<feature type="compositionally biased region" description="Low complexity" evidence="1">
    <location>
        <begin position="247"/>
        <end position="256"/>
    </location>
</feature>
<feature type="region of interest" description="Disordered" evidence="1">
    <location>
        <begin position="551"/>
        <end position="581"/>
    </location>
</feature>
<feature type="transmembrane region" description="Helical" evidence="2">
    <location>
        <begin position="919"/>
        <end position="942"/>
    </location>
</feature>
<evidence type="ECO:0000256" key="2">
    <source>
        <dbReference type="SAM" id="Phobius"/>
    </source>
</evidence>
<keyword evidence="2" id="KW-0812">Transmembrane</keyword>
<feature type="compositionally biased region" description="Basic and acidic residues" evidence="1">
    <location>
        <begin position="23"/>
        <end position="36"/>
    </location>
</feature>
<dbReference type="EMBL" id="JALLPB020000029">
    <property type="protein sequence ID" value="KAL3823777.1"/>
    <property type="molecule type" value="Genomic_DNA"/>
</dbReference>
<keyword evidence="4" id="KW-1185">Reference proteome</keyword>
<feature type="compositionally biased region" description="Basic and acidic residues" evidence="1">
    <location>
        <begin position="194"/>
        <end position="214"/>
    </location>
</feature>
<evidence type="ECO:0000313" key="4">
    <source>
        <dbReference type="Proteomes" id="UP001530377"/>
    </source>
</evidence>
<feature type="transmembrane region" description="Helical" evidence="2">
    <location>
        <begin position="962"/>
        <end position="982"/>
    </location>
</feature>
<feature type="compositionally biased region" description="Basic and acidic residues" evidence="1">
    <location>
        <begin position="163"/>
        <end position="173"/>
    </location>
</feature>
<evidence type="ECO:0000256" key="1">
    <source>
        <dbReference type="SAM" id="MobiDB-lite"/>
    </source>
</evidence>
<feature type="compositionally biased region" description="Acidic residues" evidence="1">
    <location>
        <begin position="413"/>
        <end position="426"/>
    </location>
</feature>
<gene>
    <name evidence="3" type="ORF">ACHAXA_011564</name>
</gene>
<name>A0ABD3SHK4_9STRA</name>
<evidence type="ECO:0000313" key="3">
    <source>
        <dbReference type="EMBL" id="KAL3823777.1"/>
    </source>
</evidence>
<protein>
    <submittedName>
        <fullName evidence="3">Uncharacterized protein</fullName>
    </submittedName>
</protein>
<feature type="region of interest" description="Disordered" evidence="1">
    <location>
        <begin position="610"/>
        <end position="632"/>
    </location>
</feature>
<feature type="region of interest" description="Disordered" evidence="1">
    <location>
        <begin position="395"/>
        <end position="508"/>
    </location>
</feature>
<feature type="compositionally biased region" description="Basic residues" evidence="1">
    <location>
        <begin position="45"/>
        <end position="54"/>
    </location>
</feature>
<feature type="compositionally biased region" description="Acidic residues" evidence="1">
    <location>
        <begin position="455"/>
        <end position="464"/>
    </location>
</feature>
<organism evidence="3 4">
    <name type="scientific">Cyclostephanos tholiformis</name>
    <dbReference type="NCBI Taxonomy" id="382380"/>
    <lineage>
        <taxon>Eukaryota</taxon>
        <taxon>Sar</taxon>
        <taxon>Stramenopiles</taxon>
        <taxon>Ochrophyta</taxon>
        <taxon>Bacillariophyta</taxon>
        <taxon>Coscinodiscophyceae</taxon>
        <taxon>Thalassiosirophycidae</taxon>
        <taxon>Stephanodiscales</taxon>
        <taxon>Stephanodiscaceae</taxon>
        <taxon>Cyclostephanos</taxon>
    </lineage>
</organism>
<reference evidence="3 4" key="1">
    <citation type="submission" date="2024-10" db="EMBL/GenBank/DDBJ databases">
        <title>Updated reference genomes for cyclostephanoid diatoms.</title>
        <authorList>
            <person name="Roberts W.R."/>
            <person name="Alverson A.J."/>
        </authorList>
    </citation>
    <scope>NUCLEOTIDE SEQUENCE [LARGE SCALE GENOMIC DNA]</scope>
    <source>
        <strain evidence="3 4">AJA228-03</strain>
    </source>
</reference>
<feature type="transmembrane region" description="Helical" evidence="2">
    <location>
        <begin position="61"/>
        <end position="91"/>
    </location>
</feature>
<keyword evidence="2" id="KW-1133">Transmembrane helix</keyword>
<proteinExistence type="predicted"/>
<feature type="region of interest" description="Disordered" evidence="1">
    <location>
        <begin position="333"/>
        <end position="381"/>
    </location>
</feature>
<feature type="compositionally biased region" description="Gly residues" evidence="1">
    <location>
        <begin position="175"/>
        <end position="186"/>
    </location>
</feature>
<feature type="region of interest" description="Disordered" evidence="1">
    <location>
        <begin position="113"/>
        <end position="259"/>
    </location>
</feature>